<feature type="compositionally biased region" description="Polar residues" evidence="1">
    <location>
        <begin position="48"/>
        <end position="65"/>
    </location>
</feature>
<name>A0A9Q1FRG6_SYNKA</name>
<dbReference type="EMBL" id="JAINUF010000004">
    <property type="protein sequence ID" value="KAJ8364455.1"/>
    <property type="molecule type" value="Genomic_DNA"/>
</dbReference>
<dbReference type="Proteomes" id="UP001152622">
    <property type="component" value="Chromosome 4"/>
</dbReference>
<evidence type="ECO:0000313" key="3">
    <source>
        <dbReference type="Proteomes" id="UP001152622"/>
    </source>
</evidence>
<proteinExistence type="predicted"/>
<evidence type="ECO:0000256" key="1">
    <source>
        <dbReference type="SAM" id="MobiDB-lite"/>
    </source>
</evidence>
<feature type="compositionally biased region" description="Polar residues" evidence="1">
    <location>
        <begin position="149"/>
        <end position="158"/>
    </location>
</feature>
<evidence type="ECO:0000313" key="2">
    <source>
        <dbReference type="EMBL" id="KAJ8364455.1"/>
    </source>
</evidence>
<dbReference type="AlphaFoldDB" id="A0A9Q1FRG6"/>
<gene>
    <name evidence="2" type="ORF">SKAU_G00132860</name>
</gene>
<feature type="compositionally biased region" description="Basic and acidic residues" evidence="1">
    <location>
        <begin position="162"/>
        <end position="186"/>
    </location>
</feature>
<protein>
    <submittedName>
        <fullName evidence="2">Uncharacterized protein</fullName>
    </submittedName>
</protein>
<accession>A0A9Q1FRG6</accession>
<feature type="region of interest" description="Disordered" evidence="1">
    <location>
        <begin position="48"/>
        <end position="195"/>
    </location>
</feature>
<comment type="caution">
    <text evidence="2">The sequence shown here is derived from an EMBL/GenBank/DDBJ whole genome shotgun (WGS) entry which is preliminary data.</text>
</comment>
<reference evidence="2" key="1">
    <citation type="journal article" date="2023" name="Science">
        <title>Genome structures resolve the early diversification of teleost fishes.</title>
        <authorList>
            <person name="Parey E."/>
            <person name="Louis A."/>
            <person name="Montfort J."/>
            <person name="Bouchez O."/>
            <person name="Roques C."/>
            <person name="Iampietro C."/>
            <person name="Lluch J."/>
            <person name="Castinel A."/>
            <person name="Donnadieu C."/>
            <person name="Desvignes T."/>
            <person name="Floi Bucao C."/>
            <person name="Jouanno E."/>
            <person name="Wen M."/>
            <person name="Mejri S."/>
            <person name="Dirks R."/>
            <person name="Jansen H."/>
            <person name="Henkel C."/>
            <person name="Chen W.J."/>
            <person name="Zahm M."/>
            <person name="Cabau C."/>
            <person name="Klopp C."/>
            <person name="Thompson A.W."/>
            <person name="Robinson-Rechavi M."/>
            <person name="Braasch I."/>
            <person name="Lecointre G."/>
            <person name="Bobe J."/>
            <person name="Postlethwait J.H."/>
            <person name="Berthelot C."/>
            <person name="Roest Crollius H."/>
            <person name="Guiguen Y."/>
        </authorList>
    </citation>
    <scope>NUCLEOTIDE SEQUENCE</scope>
    <source>
        <strain evidence="2">WJC10195</strain>
    </source>
</reference>
<sequence length="262" mass="29703">MLKAGLELKILHAENKALSRSNERLNSEEHDLCHDLKRAIGALEECTSSLDESELSQAAGTSSLSRGKARELPASRPGHQARVSVTSSLHDSFKEGEYSVSEDEAEYYGNNSHDSQREKRRRGLPHPHFVEEEYKSVSPPRRRSDMWRRNSTSPFSRKSSVSHRDSASQSRSRADTYRGTYSDRRGSTLSPSRRNKYGEQACMRATWFGEESSSSGSYESNKLRSWGSRHYDSPCFKHLDSIAKDTEWFDPDPTRRHKAGAS</sequence>
<keyword evidence="3" id="KW-1185">Reference proteome</keyword>
<organism evidence="2 3">
    <name type="scientific">Synaphobranchus kaupii</name>
    <name type="common">Kaup's arrowtooth eel</name>
    <dbReference type="NCBI Taxonomy" id="118154"/>
    <lineage>
        <taxon>Eukaryota</taxon>
        <taxon>Metazoa</taxon>
        <taxon>Chordata</taxon>
        <taxon>Craniata</taxon>
        <taxon>Vertebrata</taxon>
        <taxon>Euteleostomi</taxon>
        <taxon>Actinopterygii</taxon>
        <taxon>Neopterygii</taxon>
        <taxon>Teleostei</taxon>
        <taxon>Anguilliformes</taxon>
        <taxon>Synaphobranchidae</taxon>
        <taxon>Synaphobranchus</taxon>
    </lineage>
</organism>